<evidence type="ECO:0000256" key="10">
    <source>
        <dbReference type="SAM" id="Phobius"/>
    </source>
</evidence>
<organism evidence="11 12">
    <name type="scientific">Magallana gigas</name>
    <name type="common">Pacific oyster</name>
    <name type="synonym">Crassostrea gigas</name>
    <dbReference type="NCBI Taxonomy" id="29159"/>
    <lineage>
        <taxon>Eukaryota</taxon>
        <taxon>Metazoa</taxon>
        <taxon>Spiralia</taxon>
        <taxon>Lophotrochozoa</taxon>
        <taxon>Mollusca</taxon>
        <taxon>Bivalvia</taxon>
        <taxon>Autobranchia</taxon>
        <taxon>Pteriomorphia</taxon>
        <taxon>Ostreida</taxon>
        <taxon>Ostreoidea</taxon>
        <taxon>Ostreidae</taxon>
        <taxon>Magallana</taxon>
    </lineage>
</organism>
<comment type="similarity">
    <text evidence="2">Belongs to the 7B2 family.</text>
</comment>
<evidence type="ECO:0000313" key="11">
    <source>
        <dbReference type="EnsemblMetazoa" id="G12980.1:cds"/>
    </source>
</evidence>
<keyword evidence="10" id="KW-0812">Transmembrane</keyword>
<evidence type="ECO:0000256" key="2">
    <source>
        <dbReference type="ARBA" id="ARBA00006348"/>
    </source>
</evidence>
<reference evidence="11" key="1">
    <citation type="submission" date="2022-08" db="UniProtKB">
        <authorList>
            <consortium name="EnsemblMetazoa"/>
        </authorList>
    </citation>
    <scope>IDENTIFICATION</scope>
    <source>
        <strain evidence="11">05x7-T-G4-1.051#20</strain>
    </source>
</reference>
<dbReference type="GO" id="GO:0046883">
    <property type="term" value="P:regulation of hormone secretion"/>
    <property type="evidence" value="ECO:0007669"/>
    <property type="project" value="TreeGrafter"/>
</dbReference>
<proteinExistence type="inferred from homology"/>
<dbReference type="Pfam" id="PF05281">
    <property type="entry name" value="Secretogranin_V"/>
    <property type="match status" value="1"/>
</dbReference>
<evidence type="ECO:0000256" key="5">
    <source>
        <dbReference type="ARBA" id="ARBA00022525"/>
    </source>
</evidence>
<dbReference type="PANTHER" id="PTHR12738">
    <property type="entry name" value="NEUROENDOCRINE PROTEIN 7B2"/>
    <property type="match status" value="1"/>
</dbReference>
<dbReference type="EnsemblMetazoa" id="G12980.1">
    <property type="protein sequence ID" value="G12980.1:cds"/>
    <property type="gene ID" value="G12980"/>
</dbReference>
<protein>
    <recommendedName>
        <fullName evidence="3">Neuroendocrine protein 7B2</fullName>
    </recommendedName>
</protein>
<evidence type="ECO:0000313" key="12">
    <source>
        <dbReference type="Proteomes" id="UP000005408"/>
    </source>
</evidence>
<dbReference type="GO" id="GO:0007218">
    <property type="term" value="P:neuropeptide signaling pathway"/>
    <property type="evidence" value="ECO:0007669"/>
    <property type="project" value="InterPro"/>
</dbReference>
<evidence type="ECO:0000256" key="8">
    <source>
        <dbReference type="ARBA" id="ARBA00023186"/>
    </source>
</evidence>
<dbReference type="PANTHER" id="PTHR12738:SF0">
    <property type="entry name" value="NEUROENDOCRINE PROTEIN 7B2"/>
    <property type="match status" value="1"/>
</dbReference>
<name>A0A8W8I933_MAGGI</name>
<keyword evidence="12" id="KW-1185">Reference proteome</keyword>
<evidence type="ECO:0000256" key="4">
    <source>
        <dbReference type="ARBA" id="ARBA00022448"/>
    </source>
</evidence>
<sequence>MEVQCNRETCILHFLYKSAHCRPWIQNWNKFIFLLDEGIFHTLRQKNAPDSIVAHRGLSMAFTMILSVLAISFLMAEAKVSPDGSLVWPDLGQLYALDDLRNGLGNGYYDLESRSSPNQDWSNAGYQEPTLNDDIFSEASIRDQEYQENSPLWGYQSVSGGTGDGKDNPKQVKTDKVLPAYCNPPNPCPIGYTSDDNCVENFENSPDNNRKLMKQQECPCDKEHMFSCPSDTSISTKSGPSLDSVIEQLGNMENNAYMSTNEKRKSLVAKKSPHLVKREAEEARNPYFDGPHNKVAAKKGSYIPRHQ</sequence>
<comment type="subcellular location">
    <subcellularLocation>
        <location evidence="1">Secreted</location>
    </subcellularLocation>
</comment>
<evidence type="ECO:0000256" key="1">
    <source>
        <dbReference type="ARBA" id="ARBA00004613"/>
    </source>
</evidence>
<keyword evidence="5" id="KW-0964">Secreted</keyword>
<evidence type="ECO:0000256" key="3">
    <source>
        <dbReference type="ARBA" id="ARBA00019589"/>
    </source>
</evidence>
<evidence type="ECO:0000256" key="9">
    <source>
        <dbReference type="SAM" id="MobiDB-lite"/>
    </source>
</evidence>
<feature type="transmembrane region" description="Helical" evidence="10">
    <location>
        <begin position="53"/>
        <end position="76"/>
    </location>
</feature>
<evidence type="ECO:0000256" key="7">
    <source>
        <dbReference type="ARBA" id="ARBA00023157"/>
    </source>
</evidence>
<dbReference type="GO" id="GO:0005576">
    <property type="term" value="C:extracellular region"/>
    <property type="evidence" value="ECO:0007669"/>
    <property type="project" value="UniProtKB-SubCell"/>
</dbReference>
<feature type="region of interest" description="Disordered" evidence="9">
    <location>
        <begin position="279"/>
        <end position="307"/>
    </location>
</feature>
<dbReference type="GO" id="GO:0030141">
    <property type="term" value="C:secretory granule"/>
    <property type="evidence" value="ECO:0007669"/>
    <property type="project" value="InterPro"/>
</dbReference>
<keyword evidence="6" id="KW-0732">Signal</keyword>
<keyword evidence="4" id="KW-0813">Transport</keyword>
<accession>A0A8W8I933</accession>
<dbReference type="Proteomes" id="UP000005408">
    <property type="component" value="Unassembled WGS sequence"/>
</dbReference>
<dbReference type="AlphaFoldDB" id="A0A8W8I933"/>
<keyword evidence="10" id="KW-0472">Membrane</keyword>
<feature type="region of interest" description="Disordered" evidence="9">
    <location>
        <begin position="156"/>
        <end position="178"/>
    </location>
</feature>
<keyword evidence="10" id="KW-1133">Transmembrane helix</keyword>
<dbReference type="InterPro" id="IPR007945">
    <property type="entry name" value="Secretogranin_V"/>
</dbReference>
<dbReference type="GO" id="GO:0030234">
    <property type="term" value="F:enzyme regulator activity"/>
    <property type="evidence" value="ECO:0007669"/>
    <property type="project" value="TreeGrafter"/>
</dbReference>
<keyword evidence="8" id="KW-0143">Chaperone</keyword>
<keyword evidence="7" id="KW-1015">Disulfide bond</keyword>
<feature type="compositionally biased region" description="Basic and acidic residues" evidence="9">
    <location>
        <begin position="164"/>
        <end position="176"/>
    </location>
</feature>
<evidence type="ECO:0000256" key="6">
    <source>
        <dbReference type="ARBA" id="ARBA00022729"/>
    </source>
</evidence>